<evidence type="ECO:0000313" key="2">
    <source>
        <dbReference type="Proteomes" id="UP001374599"/>
    </source>
</evidence>
<evidence type="ECO:0000313" key="1">
    <source>
        <dbReference type="EMBL" id="GMQ62533.1"/>
    </source>
</evidence>
<name>A0ACB5UKU5_9FIRM</name>
<dbReference type="EMBL" id="BTPU01000027">
    <property type="protein sequence ID" value="GMQ62533.1"/>
    <property type="molecule type" value="Genomic_DNA"/>
</dbReference>
<protein>
    <submittedName>
        <fullName evidence="1">YitT family protein</fullName>
    </submittedName>
</protein>
<proteinExistence type="predicted"/>
<sequence length="273" mass="29839">MNVIKKCIGVLLGSFIFAAAINAIYVPFQFLDTGISGVALLLNFLFGWSIPLLVFALNIIFVILGFRLVNKSFGLYSILGIASSSLFLYLTKDLTIEIDNIIVAVVFGGLILGIGVGIAIRSGGSIGGMNILAKIVNKYFSISIGTFDMCFNIILVAVACFVFNINIAMYTIMARFVAVKTIDGIIEGFNHKKSILIISKEYQKIADKLMIDPKRGVTYLRGVGAYTGESKNMIYCVVKLTQLSKVKQIVHTEDPQAFMSIIDTNEVDGKGFR</sequence>
<reference evidence="1" key="1">
    <citation type="submission" date="2023-09" db="EMBL/GenBank/DDBJ databases">
        <title>Vallitalea sediminicola and Vallitalea maricola sp. nov., anaerobic bacteria isolated from marine sediment.</title>
        <authorList>
            <person name="Hirano S."/>
            <person name="Maeda A."/>
            <person name="Terahara T."/>
            <person name="Mori K."/>
            <person name="Hamada M."/>
            <person name="Matsumoto R."/>
            <person name="Kobayashi T."/>
        </authorList>
    </citation>
    <scope>NUCLEOTIDE SEQUENCE</scope>
    <source>
        <strain evidence="1">AN17-2</strain>
    </source>
</reference>
<gene>
    <name evidence="1" type="ORF">AN2V17_17650</name>
</gene>
<comment type="caution">
    <text evidence="1">The sequence shown here is derived from an EMBL/GenBank/DDBJ whole genome shotgun (WGS) entry which is preliminary data.</text>
</comment>
<dbReference type="Proteomes" id="UP001374599">
    <property type="component" value="Unassembled WGS sequence"/>
</dbReference>
<accession>A0ACB5UKU5</accession>
<keyword evidence="2" id="KW-1185">Reference proteome</keyword>
<organism evidence="1 2">
    <name type="scientific">Vallitalea maricola</name>
    <dbReference type="NCBI Taxonomy" id="3074433"/>
    <lineage>
        <taxon>Bacteria</taxon>
        <taxon>Bacillati</taxon>
        <taxon>Bacillota</taxon>
        <taxon>Clostridia</taxon>
        <taxon>Lachnospirales</taxon>
        <taxon>Vallitaleaceae</taxon>
        <taxon>Vallitalea</taxon>
    </lineage>
</organism>